<feature type="signal peptide" evidence="1">
    <location>
        <begin position="1"/>
        <end position="24"/>
    </location>
</feature>
<reference evidence="3 4" key="1">
    <citation type="submission" date="2020-11" db="EMBL/GenBank/DDBJ databases">
        <title>Enhanced detection system for hospital associated transmission using whole genome sequencing surveillance.</title>
        <authorList>
            <person name="Harrison L.H."/>
            <person name="Van Tyne D."/>
            <person name="Marsh J.W."/>
            <person name="Griffith M.P."/>
            <person name="Snyder D.J."/>
            <person name="Cooper V.S."/>
            <person name="Mustapha M."/>
        </authorList>
    </citation>
    <scope>NUCLEOTIDE SEQUENCE [LARGE SCALE GENOMIC DNA]</scope>
    <source>
        <strain evidence="3 4">BC00020</strain>
    </source>
</reference>
<dbReference type="Gene3D" id="3.90.420.10">
    <property type="entry name" value="Oxidoreductase, molybdopterin-binding domain"/>
    <property type="match status" value="1"/>
</dbReference>
<accession>A0ABS1AXF5</accession>
<gene>
    <name evidence="3" type="ORF">I5589_17330</name>
</gene>
<evidence type="ECO:0000256" key="1">
    <source>
        <dbReference type="SAM" id="SignalP"/>
    </source>
</evidence>
<sequence length="165" mass="18519">MLKKALNFALATVALLSFVSIARADVVPLELHVRCTEGGSTRIQFLSERDILSMPQYSIATSTPWKTKSQYSGVRLADVIKKTCPHGTLVTITAYDEYEIKDIDVSGIIKDQPILAYSMDGQRLLLRNFGPLFLVYEQGESYDSPIKTSQYSAKEIRQIKIISIR</sequence>
<dbReference type="Pfam" id="PF00174">
    <property type="entry name" value="Oxidored_molyb"/>
    <property type="match status" value="1"/>
</dbReference>
<dbReference type="InterPro" id="IPR036374">
    <property type="entry name" value="OxRdtase_Mopterin-bd_sf"/>
</dbReference>
<dbReference type="EMBL" id="JADVKH010000037">
    <property type="protein sequence ID" value="MBJ9688837.1"/>
    <property type="molecule type" value="Genomic_DNA"/>
</dbReference>
<comment type="caution">
    <text evidence="3">The sequence shown here is derived from an EMBL/GenBank/DDBJ whole genome shotgun (WGS) entry which is preliminary data.</text>
</comment>
<evidence type="ECO:0000259" key="2">
    <source>
        <dbReference type="Pfam" id="PF00174"/>
    </source>
</evidence>
<evidence type="ECO:0000313" key="4">
    <source>
        <dbReference type="Proteomes" id="UP000808215"/>
    </source>
</evidence>
<keyword evidence="1" id="KW-0732">Signal</keyword>
<keyword evidence="4" id="KW-1185">Reference proteome</keyword>
<proteinExistence type="predicted"/>
<feature type="domain" description="Oxidoreductase molybdopterin-binding" evidence="2">
    <location>
        <begin position="60"/>
        <end position="136"/>
    </location>
</feature>
<dbReference type="RefSeq" id="WP_200091670.1">
    <property type="nucleotide sequence ID" value="NZ_JADVKH010000037.1"/>
</dbReference>
<dbReference type="SUPFAM" id="SSF56524">
    <property type="entry name" value="Oxidoreductase molybdopterin-binding domain"/>
    <property type="match status" value="1"/>
</dbReference>
<name>A0ABS1AXF5_BURVI</name>
<dbReference type="Proteomes" id="UP000808215">
    <property type="component" value="Unassembled WGS sequence"/>
</dbReference>
<feature type="chain" id="PRO_5045244261" evidence="1">
    <location>
        <begin position="25"/>
        <end position="165"/>
    </location>
</feature>
<dbReference type="InterPro" id="IPR000572">
    <property type="entry name" value="OxRdtase_Mopterin-bd_dom"/>
</dbReference>
<protein>
    <submittedName>
        <fullName evidence="3">Molybdopterin-dependent oxidoreductase</fullName>
    </submittedName>
</protein>
<organism evidence="3 4">
    <name type="scientific">Burkholderia vietnamiensis</name>
    <dbReference type="NCBI Taxonomy" id="60552"/>
    <lineage>
        <taxon>Bacteria</taxon>
        <taxon>Pseudomonadati</taxon>
        <taxon>Pseudomonadota</taxon>
        <taxon>Betaproteobacteria</taxon>
        <taxon>Burkholderiales</taxon>
        <taxon>Burkholderiaceae</taxon>
        <taxon>Burkholderia</taxon>
        <taxon>Burkholderia cepacia complex</taxon>
    </lineage>
</organism>
<evidence type="ECO:0000313" key="3">
    <source>
        <dbReference type="EMBL" id="MBJ9688837.1"/>
    </source>
</evidence>